<dbReference type="PANTHER" id="PTHR43214">
    <property type="entry name" value="TWO-COMPONENT RESPONSE REGULATOR"/>
    <property type="match status" value="1"/>
</dbReference>
<dbReference type="SUPFAM" id="SSF46894">
    <property type="entry name" value="C-terminal effector domain of the bipartite response regulators"/>
    <property type="match status" value="1"/>
</dbReference>
<dbReference type="GO" id="GO:0000160">
    <property type="term" value="P:phosphorelay signal transduction system"/>
    <property type="evidence" value="ECO:0007669"/>
    <property type="project" value="InterPro"/>
</dbReference>
<dbReference type="InterPro" id="IPR058245">
    <property type="entry name" value="NreC/VraR/RcsB-like_REC"/>
</dbReference>
<dbReference type="SMART" id="SM00421">
    <property type="entry name" value="HTH_LUXR"/>
    <property type="match status" value="1"/>
</dbReference>
<keyword evidence="1 3" id="KW-0597">Phosphoprotein</keyword>
<keyword evidence="7" id="KW-1185">Reference proteome</keyword>
<sequence length="214" mass="24427">MQRFMDKIKVAIADDHQLFRNGIRMMLEGQDNMDVVCEAPNGKVLLERLPIDKPDIVLLDVEMPELDGAETLAEMRKNFPEIGVIMLTMYAHEEHLLHFLSHGAGAYLLKDSSSDEMVKAIVQVAKEGRYLTLEASKALLHRMNPDESSPPEFSEREKQVLKLICEEKTTPEIAEELFLSPRTVETYRKQLLEKTGVKNTVGLVKYAMERKGIW</sequence>
<dbReference type="PROSITE" id="PS50110">
    <property type="entry name" value="RESPONSE_REGULATORY"/>
    <property type="match status" value="1"/>
</dbReference>
<dbReference type="SMART" id="SM00448">
    <property type="entry name" value="REC"/>
    <property type="match status" value="1"/>
</dbReference>
<dbReference type="CDD" id="cd06170">
    <property type="entry name" value="LuxR_C_like"/>
    <property type="match status" value="1"/>
</dbReference>
<evidence type="ECO:0000256" key="2">
    <source>
        <dbReference type="ARBA" id="ARBA00023125"/>
    </source>
</evidence>
<dbReference type="GO" id="GO:0006355">
    <property type="term" value="P:regulation of DNA-templated transcription"/>
    <property type="evidence" value="ECO:0007669"/>
    <property type="project" value="InterPro"/>
</dbReference>
<dbReference type="Pfam" id="PF00072">
    <property type="entry name" value="Response_reg"/>
    <property type="match status" value="1"/>
</dbReference>
<evidence type="ECO:0000259" key="5">
    <source>
        <dbReference type="PROSITE" id="PS50110"/>
    </source>
</evidence>
<dbReference type="OrthoDB" id="9797341at2"/>
<dbReference type="Pfam" id="PF00196">
    <property type="entry name" value="GerE"/>
    <property type="match status" value="1"/>
</dbReference>
<gene>
    <name evidence="6" type="ORF">F8C67_07680</name>
</gene>
<dbReference type="CDD" id="cd17535">
    <property type="entry name" value="REC_NarL-like"/>
    <property type="match status" value="1"/>
</dbReference>
<dbReference type="Gene3D" id="3.40.50.2300">
    <property type="match status" value="1"/>
</dbReference>
<evidence type="ECO:0000256" key="3">
    <source>
        <dbReference type="PROSITE-ProRule" id="PRU00169"/>
    </source>
</evidence>
<reference evidence="6 7" key="1">
    <citation type="submission" date="2019-09" db="EMBL/GenBank/DDBJ databases">
        <title>Genomes of family Cryomorphaceae.</title>
        <authorList>
            <person name="Bowman J.P."/>
        </authorList>
    </citation>
    <scope>NUCLEOTIDE SEQUENCE [LARGE SCALE GENOMIC DNA]</scope>
    <source>
        <strain evidence="6 7">LMG 25704</strain>
    </source>
</reference>
<dbReference type="EMBL" id="WBVO01000005">
    <property type="protein sequence ID" value="KAB2810107.1"/>
    <property type="molecule type" value="Genomic_DNA"/>
</dbReference>
<dbReference type="InterPro" id="IPR039420">
    <property type="entry name" value="WalR-like"/>
</dbReference>
<dbReference type="AlphaFoldDB" id="A0A6N6RKZ8"/>
<organism evidence="6 7">
    <name type="scientific">Phaeocystidibacter luteus</name>
    <dbReference type="NCBI Taxonomy" id="911197"/>
    <lineage>
        <taxon>Bacteria</taxon>
        <taxon>Pseudomonadati</taxon>
        <taxon>Bacteroidota</taxon>
        <taxon>Flavobacteriia</taxon>
        <taxon>Flavobacteriales</taxon>
        <taxon>Phaeocystidibacteraceae</taxon>
        <taxon>Phaeocystidibacter</taxon>
    </lineage>
</organism>
<accession>A0A6N6RKZ8</accession>
<dbReference type="InterPro" id="IPR011006">
    <property type="entry name" value="CheY-like_superfamily"/>
</dbReference>
<dbReference type="InterPro" id="IPR000792">
    <property type="entry name" value="Tscrpt_reg_LuxR_C"/>
</dbReference>
<keyword evidence="2" id="KW-0238">DNA-binding</keyword>
<proteinExistence type="predicted"/>
<evidence type="ECO:0000313" key="6">
    <source>
        <dbReference type="EMBL" id="KAB2810107.1"/>
    </source>
</evidence>
<protein>
    <submittedName>
        <fullName evidence="6">Response regulator transcription factor</fullName>
    </submittedName>
</protein>
<dbReference type="PRINTS" id="PR00038">
    <property type="entry name" value="HTHLUXR"/>
</dbReference>
<feature type="modified residue" description="4-aspartylphosphate" evidence="3">
    <location>
        <position position="60"/>
    </location>
</feature>
<feature type="domain" description="Response regulatory" evidence="5">
    <location>
        <begin position="9"/>
        <end position="125"/>
    </location>
</feature>
<dbReference type="SUPFAM" id="SSF52172">
    <property type="entry name" value="CheY-like"/>
    <property type="match status" value="1"/>
</dbReference>
<dbReference type="InterPro" id="IPR016032">
    <property type="entry name" value="Sig_transdc_resp-reg_C-effctor"/>
</dbReference>
<dbReference type="InterPro" id="IPR001789">
    <property type="entry name" value="Sig_transdc_resp-reg_receiver"/>
</dbReference>
<dbReference type="Proteomes" id="UP000468650">
    <property type="component" value="Unassembled WGS sequence"/>
</dbReference>
<comment type="caution">
    <text evidence="6">The sequence shown here is derived from an EMBL/GenBank/DDBJ whole genome shotgun (WGS) entry which is preliminary data.</text>
</comment>
<feature type="domain" description="HTH luxR-type" evidence="4">
    <location>
        <begin position="146"/>
        <end position="211"/>
    </location>
</feature>
<evidence type="ECO:0000259" key="4">
    <source>
        <dbReference type="PROSITE" id="PS50043"/>
    </source>
</evidence>
<dbReference type="GO" id="GO:0003677">
    <property type="term" value="F:DNA binding"/>
    <property type="evidence" value="ECO:0007669"/>
    <property type="project" value="UniProtKB-KW"/>
</dbReference>
<dbReference type="PROSITE" id="PS50043">
    <property type="entry name" value="HTH_LUXR_2"/>
    <property type="match status" value="1"/>
</dbReference>
<evidence type="ECO:0000313" key="7">
    <source>
        <dbReference type="Proteomes" id="UP000468650"/>
    </source>
</evidence>
<name>A0A6N6RKZ8_9FLAO</name>
<evidence type="ECO:0000256" key="1">
    <source>
        <dbReference type="ARBA" id="ARBA00022553"/>
    </source>
</evidence>